<dbReference type="Proteomes" id="UP000290921">
    <property type="component" value="Unassembled WGS sequence"/>
</dbReference>
<dbReference type="EMBL" id="AP026818">
    <property type="protein sequence ID" value="BDR82356.1"/>
    <property type="molecule type" value="Genomic_DNA"/>
</dbReference>
<evidence type="ECO:0000313" key="1">
    <source>
        <dbReference type="EMBL" id="BDR82356.1"/>
    </source>
</evidence>
<name>A0A4Q0VBI2_CLOTA</name>
<organism evidence="2 3">
    <name type="scientific">Clostridium tetani</name>
    <dbReference type="NCBI Taxonomy" id="1513"/>
    <lineage>
        <taxon>Bacteria</taxon>
        <taxon>Bacillati</taxon>
        <taxon>Bacillota</taxon>
        <taxon>Clostridia</taxon>
        <taxon>Eubacteriales</taxon>
        <taxon>Clostridiaceae</taxon>
        <taxon>Clostridium</taxon>
    </lineage>
</organism>
<evidence type="ECO:0000313" key="2">
    <source>
        <dbReference type="EMBL" id="RXI46583.1"/>
    </source>
</evidence>
<dbReference type="Pfam" id="PF12646">
    <property type="entry name" value="DUF3783"/>
    <property type="match status" value="1"/>
</dbReference>
<proteinExistence type="predicted"/>
<gene>
    <name evidence="2" type="ORF">DP130_10625</name>
    <name evidence="1" type="ORF">K234311028_26020</name>
</gene>
<dbReference type="AlphaFoldDB" id="A0A4Q0VBI2"/>
<protein>
    <recommendedName>
        <fullName evidence="5">DUF3783 domain-containing protein</fullName>
    </recommendedName>
</protein>
<evidence type="ECO:0000313" key="4">
    <source>
        <dbReference type="Proteomes" id="UP001321763"/>
    </source>
</evidence>
<dbReference type="Proteomes" id="UP001321763">
    <property type="component" value="Chromosome"/>
</dbReference>
<sequence length="124" mass="14396">MSSKSKILFYGFSTTDLKSLDIKYDMVNINEQMEDMIIKDILELNTNENIDKDKKEKIILFSNLEDKDLNNIIPIVRKHLGKEPILAVVTPISINWTFSDLKKELIRERDYFSSLQAGKGKNNE</sequence>
<dbReference type="RefSeq" id="WP_129030713.1">
    <property type="nucleotide sequence ID" value="NZ_AP026806.1"/>
</dbReference>
<evidence type="ECO:0000313" key="3">
    <source>
        <dbReference type="Proteomes" id="UP000290921"/>
    </source>
</evidence>
<accession>A0A4Q0VBI2</accession>
<dbReference type="InterPro" id="IPR016621">
    <property type="entry name" value="UCP014543"/>
</dbReference>
<evidence type="ECO:0008006" key="5">
    <source>
        <dbReference type="Google" id="ProtNLM"/>
    </source>
</evidence>
<dbReference type="PIRSF" id="PIRSF014543">
    <property type="entry name" value="UCP014543"/>
    <property type="match status" value="1"/>
</dbReference>
<reference evidence="1 4" key="2">
    <citation type="submission" date="2022-09" db="EMBL/GenBank/DDBJ databases">
        <title>complete genome sequences of Clostridium tetani str. KHSU-234311-028 isolated from soil.</title>
        <authorList>
            <person name="Sekizuka T."/>
            <person name="Shitada C."/>
            <person name="Takahashi M."/>
            <person name="Kuroda M."/>
        </authorList>
    </citation>
    <scope>NUCLEOTIDE SEQUENCE [LARGE SCALE GENOMIC DNA]</scope>
    <source>
        <strain evidence="1 4">KHSU-234311-028</strain>
    </source>
</reference>
<dbReference type="EMBL" id="QMAP01000010">
    <property type="protein sequence ID" value="RXI46583.1"/>
    <property type="molecule type" value="Genomic_DNA"/>
</dbReference>
<reference evidence="2 3" key="1">
    <citation type="submission" date="2018-06" db="EMBL/GenBank/DDBJ databases">
        <title>Genome conservation of Clostridium tetani.</title>
        <authorList>
            <person name="Bruggemann H."/>
            <person name="Popoff M.R."/>
        </authorList>
    </citation>
    <scope>NUCLEOTIDE SEQUENCE [LARGE SCALE GENOMIC DNA]</scope>
    <source>
        <strain evidence="2 3">2017.061</strain>
    </source>
</reference>